<comment type="caution">
    <text evidence="1">The sequence shown here is derived from an EMBL/GenBank/DDBJ whole genome shotgun (WGS) entry which is preliminary data.</text>
</comment>
<dbReference type="Proteomes" id="UP000324575">
    <property type="component" value="Unassembled WGS sequence"/>
</dbReference>
<dbReference type="AlphaFoldDB" id="A0A5M8P397"/>
<accession>A0A5M8P397</accession>
<proteinExistence type="predicted"/>
<name>A0A5M8P397_9BACT</name>
<evidence type="ECO:0000313" key="2">
    <source>
        <dbReference type="Proteomes" id="UP000324575"/>
    </source>
</evidence>
<sequence length="70" mass="8291">MKKRVKVSAYVKANRKGSREAEFEISAGWTSKTKVHKTKKQYNRKDQDWKNDSGLFLYRKINNNIIQESI</sequence>
<gene>
    <name evidence="1" type="ORF">EZS26_000966</name>
</gene>
<evidence type="ECO:0000313" key="1">
    <source>
        <dbReference type="EMBL" id="KAA6302796.1"/>
    </source>
</evidence>
<reference evidence="1 2" key="1">
    <citation type="submission" date="2019-03" db="EMBL/GenBank/DDBJ databases">
        <title>Single cell metagenomics reveals metabolic interactions within the superorganism composed of flagellate Streblomastix strix and complex community of Bacteroidetes bacteria on its surface.</title>
        <authorList>
            <person name="Treitli S.C."/>
            <person name="Kolisko M."/>
            <person name="Husnik F."/>
            <person name="Keeling P."/>
            <person name="Hampl V."/>
        </authorList>
    </citation>
    <scope>NUCLEOTIDE SEQUENCE [LARGE SCALE GENOMIC DNA]</scope>
    <source>
        <strain evidence="1">St1</strain>
    </source>
</reference>
<dbReference type="EMBL" id="SNRX01000005">
    <property type="protein sequence ID" value="KAA6302796.1"/>
    <property type="molecule type" value="Genomic_DNA"/>
</dbReference>
<protein>
    <submittedName>
        <fullName evidence="1">Uncharacterized protein</fullName>
    </submittedName>
</protein>
<organism evidence="1 2">
    <name type="scientific">Candidatus Ordinivivax streblomastigis</name>
    <dbReference type="NCBI Taxonomy" id="2540710"/>
    <lineage>
        <taxon>Bacteria</taxon>
        <taxon>Pseudomonadati</taxon>
        <taxon>Bacteroidota</taxon>
        <taxon>Bacteroidia</taxon>
        <taxon>Bacteroidales</taxon>
        <taxon>Candidatus Ordinivivax</taxon>
    </lineage>
</organism>